<dbReference type="OrthoDB" id="762982at2759"/>
<dbReference type="GO" id="GO:0003677">
    <property type="term" value="F:DNA binding"/>
    <property type="evidence" value="ECO:0007669"/>
    <property type="project" value="InterPro"/>
</dbReference>
<dbReference type="EMBL" id="SGPL01000031">
    <property type="protein sequence ID" value="THH20020.1"/>
    <property type="molecule type" value="Genomic_DNA"/>
</dbReference>
<dbReference type="PANTHER" id="PTHR31001">
    <property type="entry name" value="UNCHARACTERIZED TRANSCRIPTIONAL REGULATORY PROTEIN"/>
    <property type="match status" value="1"/>
</dbReference>
<feature type="compositionally biased region" description="Polar residues" evidence="4">
    <location>
        <begin position="1"/>
        <end position="18"/>
    </location>
</feature>
<keyword evidence="2" id="KW-0479">Metal-binding</keyword>
<feature type="region of interest" description="Disordered" evidence="4">
    <location>
        <begin position="1"/>
        <end position="23"/>
    </location>
</feature>
<evidence type="ECO:0000256" key="3">
    <source>
        <dbReference type="ARBA" id="ARBA00023242"/>
    </source>
</evidence>
<evidence type="ECO:0000259" key="5">
    <source>
        <dbReference type="PROSITE" id="PS50048"/>
    </source>
</evidence>
<dbReference type="PROSITE" id="PS00463">
    <property type="entry name" value="ZN2_CY6_FUNGAL_1"/>
    <property type="match status" value="1"/>
</dbReference>
<evidence type="ECO:0000256" key="1">
    <source>
        <dbReference type="ARBA" id="ARBA00004123"/>
    </source>
</evidence>
<gene>
    <name evidence="6" type="ORF">EW146_g1254</name>
</gene>
<dbReference type="SUPFAM" id="SSF57701">
    <property type="entry name" value="Zn2/Cys6 DNA-binding domain"/>
    <property type="match status" value="1"/>
</dbReference>
<dbReference type="InterPro" id="IPR001138">
    <property type="entry name" value="Zn2Cys6_DnaBD"/>
</dbReference>
<organism evidence="6 7">
    <name type="scientific">Bondarzewia mesenterica</name>
    <dbReference type="NCBI Taxonomy" id="1095465"/>
    <lineage>
        <taxon>Eukaryota</taxon>
        <taxon>Fungi</taxon>
        <taxon>Dikarya</taxon>
        <taxon>Basidiomycota</taxon>
        <taxon>Agaricomycotina</taxon>
        <taxon>Agaricomycetes</taxon>
        <taxon>Russulales</taxon>
        <taxon>Bondarzewiaceae</taxon>
        <taxon>Bondarzewia</taxon>
    </lineage>
</organism>
<dbReference type="Proteomes" id="UP000310158">
    <property type="component" value="Unassembled WGS sequence"/>
</dbReference>
<dbReference type="CDD" id="cd12148">
    <property type="entry name" value="fungal_TF_MHR"/>
    <property type="match status" value="1"/>
</dbReference>
<sequence length="693" mass="76488">MFSPSTLSASPFTLSTTRPRTRGLRTSPLSPLPLLLHPPLLFSPTPCVQTSILPSSFTRRHQAESRAYILDLVKLLLGELVTTATAMGFHRDPGRSRMPFEVTEHRRWAWWHVLLLERWQAFMFGRPLAIASHHFDMELPSYCDPALDATGHLYDGNIALFKLAYILGTIMDDAISLCPVTYAVLAKDRLLQEWIDALPPPSTSTITTSFAAWPRPPRPSGASASRACHYVPMAQTQRCTITIHPIASGCEHRHTQTEPPAQTVLAGTISAQEVANTPLYNHHMDQPWDQPWERSAQSEGFEPEVCKPPGQGDFVPYLYSMVPNQVTETSNLAAYAEPTYTQRYDSYHNANEQICEVYGTLDSRQGGGYSDMWAVKTAYTYHSNTPYEVANTATIHGQQVVLNEPLNVAADGTYSMVFAHADPTGAAELASGSALYSSSSGQHVWPKEMRSRHGPPPIYSESVYPDHEHYPNILNHPETELARALDNAESSWHDGQQNLDWSTLVAPDHGYTDLNAHGNVLPTSAGSSSLQHALQSCTPILQTRASPSPPHTLACSPTPMGHLPYPSDAEPAAGSSTGITQWAIREDSPTRHAPIRNTCINHEVEDIVKDVGDVTAASTSTESGPRRGRVRVVKTVQPIACFFCRKRKIACRPADPDSLDKTCGQCLKRDRKCVHPTESNRGRRRNTLNNAKV</sequence>
<dbReference type="GO" id="GO:0000981">
    <property type="term" value="F:DNA-binding transcription factor activity, RNA polymerase II-specific"/>
    <property type="evidence" value="ECO:0007669"/>
    <property type="project" value="InterPro"/>
</dbReference>
<dbReference type="SMART" id="SM00906">
    <property type="entry name" value="Fungal_trans"/>
    <property type="match status" value="1"/>
</dbReference>
<feature type="domain" description="Zn(2)-C6 fungal-type" evidence="5">
    <location>
        <begin position="640"/>
        <end position="675"/>
    </location>
</feature>
<proteinExistence type="predicted"/>
<dbReference type="GO" id="GO:0006351">
    <property type="term" value="P:DNA-templated transcription"/>
    <property type="evidence" value="ECO:0007669"/>
    <property type="project" value="InterPro"/>
</dbReference>
<dbReference type="InterPro" id="IPR036864">
    <property type="entry name" value="Zn2-C6_fun-type_DNA-bd_sf"/>
</dbReference>
<keyword evidence="3" id="KW-0539">Nucleus</keyword>
<evidence type="ECO:0000256" key="4">
    <source>
        <dbReference type="SAM" id="MobiDB-lite"/>
    </source>
</evidence>
<dbReference type="GO" id="GO:0008270">
    <property type="term" value="F:zinc ion binding"/>
    <property type="evidence" value="ECO:0007669"/>
    <property type="project" value="InterPro"/>
</dbReference>
<dbReference type="GO" id="GO:0005634">
    <property type="term" value="C:nucleus"/>
    <property type="evidence" value="ECO:0007669"/>
    <property type="project" value="UniProtKB-SubCell"/>
</dbReference>
<dbReference type="PROSITE" id="PS50048">
    <property type="entry name" value="ZN2_CY6_FUNGAL_2"/>
    <property type="match status" value="1"/>
</dbReference>
<evidence type="ECO:0000313" key="7">
    <source>
        <dbReference type="Proteomes" id="UP000310158"/>
    </source>
</evidence>
<dbReference type="CDD" id="cd00067">
    <property type="entry name" value="GAL4"/>
    <property type="match status" value="1"/>
</dbReference>
<dbReference type="InterPro" id="IPR007219">
    <property type="entry name" value="XnlR_reg_dom"/>
</dbReference>
<accession>A0A4S4MAN7</accession>
<evidence type="ECO:0000313" key="6">
    <source>
        <dbReference type="EMBL" id="THH20020.1"/>
    </source>
</evidence>
<comment type="subcellular location">
    <subcellularLocation>
        <location evidence="1">Nucleus</location>
    </subcellularLocation>
</comment>
<dbReference type="Gene3D" id="4.10.240.10">
    <property type="entry name" value="Zn(2)-C6 fungal-type DNA-binding domain"/>
    <property type="match status" value="1"/>
</dbReference>
<keyword evidence="7" id="KW-1185">Reference proteome</keyword>
<comment type="caution">
    <text evidence="6">The sequence shown here is derived from an EMBL/GenBank/DDBJ whole genome shotgun (WGS) entry which is preliminary data.</text>
</comment>
<dbReference type="InterPro" id="IPR050613">
    <property type="entry name" value="Sec_Metabolite_Reg"/>
</dbReference>
<evidence type="ECO:0000256" key="2">
    <source>
        <dbReference type="ARBA" id="ARBA00022723"/>
    </source>
</evidence>
<reference evidence="6 7" key="1">
    <citation type="submission" date="2019-02" db="EMBL/GenBank/DDBJ databases">
        <title>Genome sequencing of the rare red list fungi Bondarzewia mesenterica.</title>
        <authorList>
            <person name="Buettner E."/>
            <person name="Kellner H."/>
        </authorList>
    </citation>
    <scope>NUCLEOTIDE SEQUENCE [LARGE SCALE GENOMIC DNA]</scope>
    <source>
        <strain evidence="6 7">DSM 108281</strain>
    </source>
</reference>
<dbReference type="Pfam" id="PF04082">
    <property type="entry name" value="Fungal_trans"/>
    <property type="match status" value="1"/>
</dbReference>
<dbReference type="AlphaFoldDB" id="A0A4S4MAN7"/>
<dbReference type="PANTHER" id="PTHR31001:SF56">
    <property type="entry name" value="ZN(2)-C6 FUNGAL-TYPE DOMAIN-CONTAINING PROTEIN"/>
    <property type="match status" value="1"/>
</dbReference>
<protein>
    <recommendedName>
        <fullName evidence="5">Zn(2)-C6 fungal-type domain-containing protein</fullName>
    </recommendedName>
</protein>
<name>A0A4S4MAN7_9AGAM</name>